<keyword evidence="7 8" id="KW-0675">Receptor</keyword>
<dbReference type="PANTHER" id="PTHR43134:SF1">
    <property type="entry name" value="SIGNAL RECOGNITION PARTICLE RECEPTOR SUBUNIT ALPHA"/>
    <property type="match status" value="1"/>
</dbReference>
<dbReference type="EMBL" id="RXIF01000002">
    <property type="protein sequence ID" value="RZN65426.1"/>
    <property type="molecule type" value="Genomic_DNA"/>
</dbReference>
<comment type="subcellular location">
    <subcellularLocation>
        <location evidence="8">Cell membrane</location>
        <topology evidence="8">Peripheral membrane protein</topology>
        <orientation evidence="8">Cytoplasmic side</orientation>
    </subcellularLocation>
    <subcellularLocation>
        <location evidence="8">Cytoplasm</location>
    </subcellularLocation>
</comment>
<dbReference type="GO" id="GO:0005886">
    <property type="term" value="C:plasma membrane"/>
    <property type="evidence" value="ECO:0007669"/>
    <property type="project" value="UniProtKB-SubCell"/>
</dbReference>
<evidence type="ECO:0000256" key="7">
    <source>
        <dbReference type="ARBA" id="ARBA00023170"/>
    </source>
</evidence>
<keyword evidence="1 8" id="KW-1003">Cell membrane</keyword>
<dbReference type="Pfam" id="PF00448">
    <property type="entry name" value="SRP54"/>
    <property type="match status" value="1"/>
</dbReference>
<dbReference type="SUPFAM" id="SSF52540">
    <property type="entry name" value="P-loop containing nucleoside triphosphate hydrolases"/>
    <property type="match status" value="1"/>
</dbReference>
<evidence type="ECO:0000256" key="3">
    <source>
        <dbReference type="ARBA" id="ARBA00022741"/>
    </source>
</evidence>
<dbReference type="SUPFAM" id="SSF47364">
    <property type="entry name" value="Domain of the SRP/SRP receptor G-proteins"/>
    <property type="match status" value="1"/>
</dbReference>
<dbReference type="NCBIfam" id="TIGR00064">
    <property type="entry name" value="ftsY"/>
    <property type="match status" value="1"/>
</dbReference>
<dbReference type="InterPro" id="IPR000897">
    <property type="entry name" value="SRP54_GTPase_dom"/>
</dbReference>
<comment type="similarity">
    <text evidence="8">Belongs to the GTP-binding SRP family. FtsY subfamily.</text>
</comment>
<name>A0A520KU33_METT2</name>
<dbReference type="EC" id="3.6.5.4" evidence="8"/>
<dbReference type="Gene3D" id="3.40.50.300">
    <property type="entry name" value="P-loop containing nucleotide triphosphate hydrolases"/>
    <property type="match status" value="1"/>
</dbReference>
<dbReference type="AlphaFoldDB" id="A0A520KU33"/>
<feature type="domain" description="SRP54-type proteins GTP-binding" evidence="10">
    <location>
        <begin position="151"/>
        <end position="346"/>
    </location>
</feature>
<feature type="binding site" evidence="8">
    <location>
        <begin position="158"/>
        <end position="165"/>
    </location>
    <ligand>
        <name>GTP</name>
        <dbReference type="ChEBI" id="CHEBI:37565"/>
    </ligand>
</feature>
<dbReference type="GO" id="GO:0005047">
    <property type="term" value="F:signal recognition particle binding"/>
    <property type="evidence" value="ECO:0007669"/>
    <property type="project" value="TreeGrafter"/>
</dbReference>
<dbReference type="GO" id="GO:0005737">
    <property type="term" value="C:cytoplasm"/>
    <property type="evidence" value="ECO:0007669"/>
    <property type="project" value="UniProtKB-SubCell"/>
</dbReference>
<feature type="domain" description="Signal recognition particle SRP54 helical bundle" evidence="11">
    <location>
        <begin position="49"/>
        <end position="134"/>
    </location>
</feature>
<evidence type="ECO:0000256" key="2">
    <source>
        <dbReference type="ARBA" id="ARBA00022490"/>
    </source>
</evidence>
<evidence type="ECO:0000313" key="13">
    <source>
        <dbReference type="Proteomes" id="UP000317158"/>
    </source>
</evidence>
<dbReference type="Proteomes" id="UP000317158">
    <property type="component" value="Unassembled WGS sequence"/>
</dbReference>
<evidence type="ECO:0000256" key="8">
    <source>
        <dbReference type="HAMAP-Rule" id="MF_00920"/>
    </source>
</evidence>
<evidence type="ECO:0000313" key="12">
    <source>
        <dbReference type="EMBL" id="RZN65426.1"/>
    </source>
</evidence>
<comment type="subunit">
    <text evidence="8">Part of the signal recognition particle protein translocation system, which is composed of SRP and FtsY.</text>
</comment>
<dbReference type="InterPro" id="IPR042101">
    <property type="entry name" value="SRP54_N_sf"/>
</dbReference>
<comment type="caution">
    <text evidence="12">The sequence shown here is derived from an EMBL/GenBank/DDBJ whole genome shotgun (WGS) entry which is preliminary data.</text>
</comment>
<dbReference type="Gene3D" id="1.20.120.140">
    <property type="entry name" value="Signal recognition particle SRP54, nucleotide-binding domain"/>
    <property type="match status" value="1"/>
</dbReference>
<dbReference type="InterPro" id="IPR004390">
    <property type="entry name" value="SR_rcpt_FtsY"/>
</dbReference>
<feature type="binding site" evidence="8">
    <location>
        <begin position="240"/>
        <end position="244"/>
    </location>
    <ligand>
        <name>GTP</name>
        <dbReference type="ChEBI" id="CHEBI:37565"/>
    </ligand>
</feature>
<keyword evidence="6 8" id="KW-0472">Membrane</keyword>
<keyword evidence="2 8" id="KW-0963">Cytoplasm</keyword>
<dbReference type="SMART" id="SM00382">
    <property type="entry name" value="AAA"/>
    <property type="match status" value="1"/>
</dbReference>
<evidence type="ECO:0000259" key="9">
    <source>
        <dbReference type="SMART" id="SM00382"/>
    </source>
</evidence>
<dbReference type="CDD" id="cd17874">
    <property type="entry name" value="FtsY"/>
    <property type="match status" value="1"/>
</dbReference>
<keyword evidence="5 8" id="KW-0342">GTP-binding</keyword>
<dbReference type="InterPro" id="IPR013822">
    <property type="entry name" value="Signal_recog_particl_SRP54_hlx"/>
</dbReference>
<dbReference type="GO" id="GO:0006614">
    <property type="term" value="P:SRP-dependent cotranslational protein targeting to membrane"/>
    <property type="evidence" value="ECO:0007669"/>
    <property type="project" value="InterPro"/>
</dbReference>
<dbReference type="InterPro" id="IPR027417">
    <property type="entry name" value="P-loop_NTPase"/>
</dbReference>
<sequence length="353" mass="39173">MFKSLREKLSSVKESISRTIHDKDKEKVTSLEDEIETISKKEDLSKEEKAQKLGFIKKAKTFLLEGESILNEKDLEEPLWNLELALMEGNVALLVVEAIVSSVKSNLIGRKKKLLAHTDEIVEDVLYESIKNVIKNDGLSFDEIIEKSDKPVVILFVGVNGTGKTTTIAKVAKRLKDKGYSVVLASGDTYRTGALEQLEIHGERLGLKVIKHQYGSDPSAVIYDAIEHAKARGIDVVLADTAGRMHTNSNLMRELQKIKRINSPDLTIFVDEAIAGNDALERAKLFDEAIGLDGTILTKLDTDAKGGTAISISYITGKPIFFFGTGQSYDDLIIFQEDWLLNKIFGNDSEEEN</sequence>
<evidence type="ECO:0000259" key="11">
    <source>
        <dbReference type="SMART" id="SM00963"/>
    </source>
</evidence>
<dbReference type="SMART" id="SM00962">
    <property type="entry name" value="SRP54"/>
    <property type="match status" value="1"/>
</dbReference>
<feature type="binding site" evidence="8">
    <location>
        <begin position="298"/>
        <end position="301"/>
    </location>
    <ligand>
        <name>GTP</name>
        <dbReference type="ChEBI" id="CHEBI:37565"/>
    </ligand>
</feature>
<accession>A0A520KU33</accession>
<comment type="catalytic activity">
    <reaction evidence="8">
        <text>GTP + H2O = GDP + phosphate + H(+)</text>
        <dbReference type="Rhea" id="RHEA:19669"/>
        <dbReference type="ChEBI" id="CHEBI:15377"/>
        <dbReference type="ChEBI" id="CHEBI:15378"/>
        <dbReference type="ChEBI" id="CHEBI:37565"/>
        <dbReference type="ChEBI" id="CHEBI:43474"/>
        <dbReference type="ChEBI" id="CHEBI:58189"/>
        <dbReference type="EC" id="3.6.5.4"/>
    </reaction>
</comment>
<dbReference type="InterPro" id="IPR003593">
    <property type="entry name" value="AAA+_ATPase"/>
</dbReference>
<dbReference type="SMART" id="SM00963">
    <property type="entry name" value="SRP54_N"/>
    <property type="match status" value="1"/>
</dbReference>
<gene>
    <name evidence="8 12" type="primary">ftsY</name>
    <name evidence="12" type="ORF">EF806_00600</name>
</gene>
<proteinExistence type="inferred from homology"/>
<feature type="domain" description="AAA+ ATPase" evidence="9">
    <location>
        <begin position="150"/>
        <end position="345"/>
    </location>
</feature>
<dbReference type="InterPro" id="IPR036225">
    <property type="entry name" value="SRP/SRP_N"/>
</dbReference>
<dbReference type="GO" id="GO:0005525">
    <property type="term" value="F:GTP binding"/>
    <property type="evidence" value="ECO:0007669"/>
    <property type="project" value="UniProtKB-UniRule"/>
</dbReference>
<dbReference type="Pfam" id="PF02881">
    <property type="entry name" value="SRP54_N"/>
    <property type="match status" value="1"/>
</dbReference>
<keyword evidence="4 8" id="KW-0378">Hydrolase</keyword>
<comment type="function">
    <text evidence="8">Involved in targeting and insertion of nascent membrane proteins into the cytoplasmic membrane. Acts as a receptor for the complex formed by the signal recognition particle (SRP) and the ribosome-nascent chain (RNC).</text>
</comment>
<evidence type="ECO:0000259" key="10">
    <source>
        <dbReference type="SMART" id="SM00962"/>
    </source>
</evidence>
<reference evidence="12 13" key="1">
    <citation type="journal article" date="2019" name="Nat. Microbiol.">
        <title>Wide diversity of methane and short-chain alkane metabolisms in uncultured archaea.</title>
        <authorList>
            <person name="Borrel G."/>
            <person name="Adam P.S."/>
            <person name="McKay L.J."/>
            <person name="Chen L.X."/>
            <person name="Sierra-Garcia I.N."/>
            <person name="Sieber C.M."/>
            <person name="Letourneur Q."/>
            <person name="Ghozlane A."/>
            <person name="Andersen G.L."/>
            <person name="Li W.J."/>
            <person name="Hallam S.J."/>
            <person name="Muyzer G."/>
            <person name="de Oliveira V.M."/>
            <person name="Inskeep W.P."/>
            <person name="Banfield J.F."/>
            <person name="Gribaldo S."/>
        </authorList>
    </citation>
    <scope>NUCLEOTIDE SEQUENCE [LARGE SCALE GENOMIC DNA]</scope>
    <source>
        <strain evidence="12">NM1a</strain>
    </source>
</reference>
<dbReference type="HAMAP" id="MF_00920">
    <property type="entry name" value="FtsY"/>
    <property type="match status" value="1"/>
</dbReference>
<evidence type="ECO:0000256" key="4">
    <source>
        <dbReference type="ARBA" id="ARBA00022801"/>
    </source>
</evidence>
<evidence type="ECO:0000256" key="5">
    <source>
        <dbReference type="ARBA" id="ARBA00023134"/>
    </source>
</evidence>
<organism evidence="12 13">
    <name type="scientific">Methanoliparum thermophilum</name>
    <dbReference type="NCBI Taxonomy" id="2491083"/>
    <lineage>
        <taxon>Archaea</taxon>
        <taxon>Methanobacteriati</taxon>
        <taxon>Methanobacteriota</taxon>
        <taxon>Candidatus Methanoliparia</taxon>
        <taxon>Candidatus Methanoliparales</taxon>
        <taxon>Candidatus Methanoliparaceae</taxon>
        <taxon>Candidatus Methanoliparum</taxon>
    </lineage>
</organism>
<evidence type="ECO:0000256" key="6">
    <source>
        <dbReference type="ARBA" id="ARBA00023136"/>
    </source>
</evidence>
<dbReference type="PANTHER" id="PTHR43134">
    <property type="entry name" value="SIGNAL RECOGNITION PARTICLE RECEPTOR SUBUNIT ALPHA"/>
    <property type="match status" value="1"/>
</dbReference>
<protein>
    <recommendedName>
        <fullName evidence="8">Signal recognition particle receptor FtsY</fullName>
        <shortName evidence="8">SRP receptor</shortName>
        <ecNumber evidence="8">3.6.5.4</ecNumber>
    </recommendedName>
</protein>
<dbReference type="FunFam" id="3.40.50.300:FF:000053">
    <property type="entry name" value="Signal recognition particle receptor FtsY"/>
    <property type="match status" value="1"/>
</dbReference>
<keyword evidence="3 8" id="KW-0547">Nucleotide-binding</keyword>
<evidence type="ECO:0000256" key="1">
    <source>
        <dbReference type="ARBA" id="ARBA00022475"/>
    </source>
</evidence>
<dbReference type="GO" id="GO:0003924">
    <property type="term" value="F:GTPase activity"/>
    <property type="evidence" value="ECO:0007669"/>
    <property type="project" value="UniProtKB-UniRule"/>
</dbReference>